<keyword evidence="2" id="KW-1185">Reference proteome</keyword>
<protein>
    <submittedName>
        <fullName evidence="1">12579_t:CDS:1</fullName>
    </submittedName>
</protein>
<dbReference type="Proteomes" id="UP000789920">
    <property type="component" value="Unassembled WGS sequence"/>
</dbReference>
<name>A0ACA9N0Y4_9GLOM</name>
<dbReference type="EMBL" id="CAJVQC010011182">
    <property type="protein sequence ID" value="CAG8624788.1"/>
    <property type="molecule type" value="Genomic_DNA"/>
</dbReference>
<proteinExistence type="predicted"/>
<gene>
    <name evidence="1" type="ORF">RPERSI_LOCUS6861</name>
</gene>
<organism evidence="1 2">
    <name type="scientific">Racocetra persica</name>
    <dbReference type="NCBI Taxonomy" id="160502"/>
    <lineage>
        <taxon>Eukaryota</taxon>
        <taxon>Fungi</taxon>
        <taxon>Fungi incertae sedis</taxon>
        <taxon>Mucoromycota</taxon>
        <taxon>Glomeromycotina</taxon>
        <taxon>Glomeromycetes</taxon>
        <taxon>Diversisporales</taxon>
        <taxon>Gigasporaceae</taxon>
        <taxon>Racocetra</taxon>
    </lineage>
</organism>
<reference evidence="1" key="1">
    <citation type="submission" date="2021-06" db="EMBL/GenBank/DDBJ databases">
        <authorList>
            <person name="Kallberg Y."/>
            <person name="Tangrot J."/>
            <person name="Rosling A."/>
        </authorList>
    </citation>
    <scope>NUCLEOTIDE SEQUENCE</scope>
    <source>
        <strain evidence="1">MA461A</strain>
    </source>
</reference>
<feature type="non-terminal residue" evidence="1">
    <location>
        <position position="1"/>
    </location>
</feature>
<sequence length="61" mass="7144">KFSSYSELLRSRVKIKVQPASIQRRKRKENVDPSKMKAQKKRKAIVKPHSLKKNISDNKPN</sequence>
<accession>A0ACA9N0Y4</accession>
<evidence type="ECO:0000313" key="2">
    <source>
        <dbReference type="Proteomes" id="UP000789920"/>
    </source>
</evidence>
<evidence type="ECO:0000313" key="1">
    <source>
        <dbReference type="EMBL" id="CAG8624788.1"/>
    </source>
</evidence>
<comment type="caution">
    <text evidence="1">The sequence shown here is derived from an EMBL/GenBank/DDBJ whole genome shotgun (WGS) entry which is preliminary data.</text>
</comment>